<accession>A0A4D6KY30</accession>
<protein>
    <submittedName>
        <fullName evidence="1">Uncharacterized protein</fullName>
    </submittedName>
</protein>
<gene>
    <name evidence="1" type="ORF">DEO72_LG1g2360</name>
</gene>
<proteinExistence type="predicted"/>
<dbReference type="AlphaFoldDB" id="A0A4D6KY30"/>
<evidence type="ECO:0000313" key="1">
    <source>
        <dbReference type="EMBL" id="QCD78724.1"/>
    </source>
</evidence>
<organism evidence="1 2">
    <name type="scientific">Vigna unguiculata</name>
    <name type="common">Cowpea</name>
    <dbReference type="NCBI Taxonomy" id="3917"/>
    <lineage>
        <taxon>Eukaryota</taxon>
        <taxon>Viridiplantae</taxon>
        <taxon>Streptophyta</taxon>
        <taxon>Embryophyta</taxon>
        <taxon>Tracheophyta</taxon>
        <taxon>Spermatophyta</taxon>
        <taxon>Magnoliopsida</taxon>
        <taxon>eudicotyledons</taxon>
        <taxon>Gunneridae</taxon>
        <taxon>Pentapetalae</taxon>
        <taxon>rosids</taxon>
        <taxon>fabids</taxon>
        <taxon>Fabales</taxon>
        <taxon>Fabaceae</taxon>
        <taxon>Papilionoideae</taxon>
        <taxon>50 kb inversion clade</taxon>
        <taxon>NPAAA clade</taxon>
        <taxon>indigoferoid/millettioid clade</taxon>
        <taxon>Phaseoleae</taxon>
        <taxon>Vigna</taxon>
    </lineage>
</organism>
<keyword evidence="2" id="KW-1185">Reference proteome</keyword>
<evidence type="ECO:0000313" key="2">
    <source>
        <dbReference type="Proteomes" id="UP000501690"/>
    </source>
</evidence>
<name>A0A4D6KY30_VIGUN</name>
<dbReference type="EMBL" id="CP039345">
    <property type="protein sequence ID" value="QCD78724.1"/>
    <property type="molecule type" value="Genomic_DNA"/>
</dbReference>
<sequence>MSIVFLDPQNQEVCGYNFTLPKGRGTRLALSAKPDKRLKVFNQMLRFCGMRQDLKSNLVYKQVSLIIGPILSDMI</sequence>
<dbReference type="Proteomes" id="UP000501690">
    <property type="component" value="Linkage Group LG1"/>
</dbReference>
<reference evidence="1 2" key="1">
    <citation type="submission" date="2019-04" db="EMBL/GenBank/DDBJ databases">
        <title>An improved genome assembly and genetic linkage map for asparagus bean, Vigna unguiculata ssp. sesquipedialis.</title>
        <authorList>
            <person name="Xia Q."/>
            <person name="Zhang R."/>
            <person name="Dong Y."/>
        </authorList>
    </citation>
    <scope>NUCLEOTIDE SEQUENCE [LARGE SCALE GENOMIC DNA]</scope>
    <source>
        <tissue evidence="1">Leaf</tissue>
    </source>
</reference>